<sequence>MSSSSYSTSTSTLTSVTSTISSTSTYPLKGNSSMMRSSKDYEATFGALQSIYGFSGQATCQPAPPKPFKSTSPKQQRSQTVAQSSSSVKSSQPKDYEAAYGALCTSYGFGGSAFAAPNGRSSRSQK</sequence>
<feature type="region of interest" description="Disordered" evidence="1">
    <location>
        <begin position="56"/>
        <end position="94"/>
    </location>
</feature>
<dbReference type="EMBL" id="MLYV02001290">
    <property type="protein sequence ID" value="PSR71264.1"/>
    <property type="molecule type" value="Genomic_DNA"/>
</dbReference>
<dbReference type="Proteomes" id="UP000186601">
    <property type="component" value="Unassembled WGS sequence"/>
</dbReference>
<evidence type="ECO:0000256" key="1">
    <source>
        <dbReference type="SAM" id="MobiDB-lite"/>
    </source>
</evidence>
<comment type="caution">
    <text evidence="2">The sequence shown here is derived from an EMBL/GenBank/DDBJ whole genome shotgun (WGS) entry which is preliminary data.</text>
</comment>
<feature type="region of interest" description="Disordered" evidence="1">
    <location>
        <begin position="1"/>
        <end position="34"/>
    </location>
</feature>
<accession>A0A2R6NFU8</accession>
<feature type="compositionally biased region" description="Low complexity" evidence="1">
    <location>
        <begin position="75"/>
        <end position="91"/>
    </location>
</feature>
<reference evidence="2 3" key="1">
    <citation type="submission" date="2018-02" db="EMBL/GenBank/DDBJ databases">
        <title>Genome sequence of the basidiomycete white-rot fungus Phlebia centrifuga.</title>
        <authorList>
            <person name="Granchi Z."/>
            <person name="Peng M."/>
            <person name="de Vries R.P."/>
            <person name="Hilden K."/>
            <person name="Makela M.R."/>
            <person name="Grigoriev I."/>
            <person name="Riley R."/>
        </authorList>
    </citation>
    <scope>NUCLEOTIDE SEQUENCE [LARGE SCALE GENOMIC DNA]</scope>
    <source>
        <strain evidence="2 3">FBCC195</strain>
    </source>
</reference>
<evidence type="ECO:0000313" key="3">
    <source>
        <dbReference type="Proteomes" id="UP000186601"/>
    </source>
</evidence>
<dbReference type="AlphaFoldDB" id="A0A2R6NFU8"/>
<protein>
    <submittedName>
        <fullName evidence="2">Uncharacterized protein</fullName>
    </submittedName>
</protein>
<organism evidence="2 3">
    <name type="scientific">Hermanssonia centrifuga</name>
    <dbReference type="NCBI Taxonomy" id="98765"/>
    <lineage>
        <taxon>Eukaryota</taxon>
        <taxon>Fungi</taxon>
        <taxon>Dikarya</taxon>
        <taxon>Basidiomycota</taxon>
        <taxon>Agaricomycotina</taxon>
        <taxon>Agaricomycetes</taxon>
        <taxon>Polyporales</taxon>
        <taxon>Meruliaceae</taxon>
        <taxon>Hermanssonia</taxon>
    </lineage>
</organism>
<evidence type="ECO:0000313" key="2">
    <source>
        <dbReference type="EMBL" id="PSR71264.1"/>
    </source>
</evidence>
<proteinExistence type="predicted"/>
<keyword evidence="3" id="KW-1185">Reference proteome</keyword>
<gene>
    <name evidence="2" type="ORF">PHLCEN_2v12918</name>
</gene>
<name>A0A2R6NFU8_9APHY</name>
<feature type="compositionally biased region" description="Low complexity" evidence="1">
    <location>
        <begin position="1"/>
        <end position="25"/>
    </location>
</feature>
<dbReference type="OrthoDB" id="3215388at2759"/>